<evidence type="ECO:0000256" key="2">
    <source>
        <dbReference type="SAM" id="MobiDB-lite"/>
    </source>
</evidence>
<dbReference type="GO" id="GO:0006302">
    <property type="term" value="P:double-strand break repair"/>
    <property type="evidence" value="ECO:0007669"/>
    <property type="project" value="InterPro"/>
</dbReference>
<evidence type="ECO:0000313" key="8">
    <source>
        <dbReference type="Proteomes" id="UP000319578"/>
    </source>
</evidence>
<dbReference type="AlphaFoldDB" id="A0A0K9YLR2"/>
<gene>
    <name evidence="6" type="ORF">ADS79_27460</name>
    <name evidence="5" type="ORF">BRE01_50100</name>
</gene>
<feature type="transmembrane region" description="Helical" evidence="3">
    <location>
        <begin position="398"/>
        <end position="417"/>
    </location>
</feature>
<dbReference type="EMBL" id="LGIQ01000011">
    <property type="protein sequence ID" value="KNB69601.1"/>
    <property type="molecule type" value="Genomic_DNA"/>
</dbReference>
<sequence length="741" mass="85329">MRIDEVQLKGFGKWQDAVFRFAPGINVFVAPNEAGKSTLLQGIIAALYGMKRDYVKSARYLAEYEKYRPWHQGDYETIITYQLAGKTYRLHRYLSKEREQARIFLDPEWTELTDIYLEDRRKERNFIEKHLGLTRSLFTDLTWIRREPLSAAEHLMPSLDATDDANPAVNKILAELDRELAGIGKKEKAENTMLGKASALAVQKEQELAGAEAAWRVINQLTQQIAQWEEVRAEQEQMRERVRKRLERLQQQHETWQERWQKSYIVPGPKEWEWWMQSAASPKEQRNHQETMDALQGLKRKQREKGEPAQPREGGEVNRLQLQQDYEQGIQLRKRWEQCHMELASMATVAVASPRRQGRSNSGDNLKKQRRGKIILWGTAGAFLLLAILALYSEHGIMGAVSLGLAVLFSGAAYLLYRGKESGDSAATASGSASAEDWQRLSEEVSSLDDSLFQLVERWGAATWEEFLEKRGELQNSIDTREAKQMAAQMNEREEEAMLVTRWGEALRSCLEKEKATRDHEQEMLQVERAQIEDRLQELREQIAGAYGKMGAHETVSVAKAKADQEDAANGLRQLLIKRDALQIARDALQEALGEWNRDVSPAVNERASEVITQITGGKYQDVRLDPREGFAIRLLEPARQLVLEQEQCSTGTQDQLYFAQRLALLQHVSNETEPLPIFLDDHFGHYDEKRLRRTLDYVAKLGMKQQIFLFTCHDRELRLLEPYLDQSDGRHCLHQLGEMR</sequence>
<keyword evidence="3" id="KW-1133">Transmembrane helix</keyword>
<evidence type="ECO:0000256" key="1">
    <source>
        <dbReference type="SAM" id="Coils"/>
    </source>
</evidence>
<dbReference type="Proteomes" id="UP000319578">
    <property type="component" value="Unassembled WGS sequence"/>
</dbReference>
<reference evidence="7" key="1">
    <citation type="submission" date="2015-07" db="EMBL/GenBank/DDBJ databases">
        <title>Genome sequencing project for genomic taxonomy and phylogenomics of Bacillus-like bacteria.</title>
        <authorList>
            <person name="Liu B."/>
            <person name="Wang J."/>
            <person name="Zhu Y."/>
            <person name="Liu G."/>
            <person name="Chen Q."/>
            <person name="Chen Z."/>
            <person name="Lan J."/>
            <person name="Che J."/>
            <person name="Ge C."/>
            <person name="Shi H."/>
            <person name="Pan Z."/>
            <person name="Liu X."/>
        </authorList>
    </citation>
    <scope>NUCLEOTIDE SEQUENCE [LARGE SCALE GENOMIC DNA]</scope>
    <source>
        <strain evidence="7">DSM 9887</strain>
    </source>
</reference>
<dbReference type="Gene3D" id="3.40.50.300">
    <property type="entry name" value="P-loop containing nucleotide triphosphate hydrolases"/>
    <property type="match status" value="2"/>
</dbReference>
<evidence type="ECO:0000313" key="7">
    <source>
        <dbReference type="Proteomes" id="UP000036834"/>
    </source>
</evidence>
<dbReference type="InterPro" id="IPR038729">
    <property type="entry name" value="Rad50/SbcC_AAA"/>
</dbReference>
<keyword evidence="8" id="KW-1185">Reference proteome</keyword>
<keyword evidence="1" id="KW-0175">Coiled coil</keyword>
<protein>
    <recommendedName>
        <fullName evidence="4">Rad50/SbcC-type AAA domain-containing protein</fullName>
    </recommendedName>
</protein>
<feature type="coiled-coil region" evidence="1">
    <location>
        <begin position="513"/>
        <end position="599"/>
    </location>
</feature>
<dbReference type="Pfam" id="PF13476">
    <property type="entry name" value="AAA_23"/>
    <property type="match status" value="1"/>
</dbReference>
<comment type="caution">
    <text evidence="6">The sequence shown here is derived from an EMBL/GenBank/DDBJ whole genome shotgun (WGS) entry which is preliminary data.</text>
</comment>
<proteinExistence type="predicted"/>
<dbReference type="OrthoDB" id="9764467at2"/>
<dbReference type="GO" id="GO:0016887">
    <property type="term" value="F:ATP hydrolysis activity"/>
    <property type="evidence" value="ECO:0007669"/>
    <property type="project" value="InterPro"/>
</dbReference>
<dbReference type="InterPro" id="IPR027417">
    <property type="entry name" value="P-loop_NTPase"/>
</dbReference>
<feature type="coiled-coil region" evidence="1">
    <location>
        <begin position="218"/>
        <end position="259"/>
    </location>
</feature>
<dbReference type="PANTHER" id="PTHR41259">
    <property type="entry name" value="DOUBLE-STRAND BREAK REPAIR RAD50 ATPASE, PUTATIVE-RELATED"/>
    <property type="match status" value="1"/>
</dbReference>
<dbReference type="Proteomes" id="UP000036834">
    <property type="component" value="Unassembled WGS sequence"/>
</dbReference>
<dbReference type="EMBL" id="BJON01000020">
    <property type="protein sequence ID" value="GED71308.1"/>
    <property type="molecule type" value="Genomic_DNA"/>
</dbReference>
<reference evidence="6" key="2">
    <citation type="submission" date="2015-07" db="EMBL/GenBank/DDBJ databases">
        <title>MeaNS - Measles Nucleotide Surveillance Program.</title>
        <authorList>
            <person name="Tran T."/>
            <person name="Druce J."/>
        </authorList>
    </citation>
    <scope>NUCLEOTIDE SEQUENCE</scope>
    <source>
        <strain evidence="6">DSM 9887</strain>
    </source>
</reference>
<evidence type="ECO:0000256" key="3">
    <source>
        <dbReference type="SAM" id="Phobius"/>
    </source>
</evidence>
<keyword evidence="3" id="KW-0472">Membrane</keyword>
<feature type="region of interest" description="Disordered" evidence="2">
    <location>
        <begin position="297"/>
        <end position="318"/>
    </location>
</feature>
<feature type="domain" description="Rad50/SbcC-type AAA" evidence="4">
    <location>
        <begin position="6"/>
        <end position="230"/>
    </location>
</feature>
<reference evidence="5 8" key="3">
    <citation type="submission" date="2019-06" db="EMBL/GenBank/DDBJ databases">
        <title>Whole genome shotgun sequence of Brevibacillus reuszeri NBRC 15719.</title>
        <authorList>
            <person name="Hosoyama A."/>
            <person name="Uohara A."/>
            <person name="Ohji S."/>
            <person name="Ichikawa N."/>
        </authorList>
    </citation>
    <scope>NUCLEOTIDE SEQUENCE [LARGE SCALE GENOMIC DNA]</scope>
    <source>
        <strain evidence="5 8">NBRC 15719</strain>
    </source>
</reference>
<feature type="transmembrane region" description="Helical" evidence="3">
    <location>
        <begin position="374"/>
        <end position="392"/>
    </location>
</feature>
<organism evidence="6 7">
    <name type="scientific">Brevibacillus reuszeri</name>
    <dbReference type="NCBI Taxonomy" id="54915"/>
    <lineage>
        <taxon>Bacteria</taxon>
        <taxon>Bacillati</taxon>
        <taxon>Bacillota</taxon>
        <taxon>Bacilli</taxon>
        <taxon>Bacillales</taxon>
        <taxon>Paenibacillaceae</taxon>
        <taxon>Brevibacillus</taxon>
    </lineage>
</organism>
<evidence type="ECO:0000259" key="4">
    <source>
        <dbReference type="Pfam" id="PF13476"/>
    </source>
</evidence>
<accession>A0A0K9YLR2</accession>
<dbReference type="PATRIC" id="fig|54915.3.peg.4679"/>
<dbReference type="PANTHER" id="PTHR41259:SF1">
    <property type="entry name" value="DOUBLE-STRAND BREAK REPAIR RAD50 ATPASE, PUTATIVE-RELATED"/>
    <property type="match status" value="1"/>
</dbReference>
<evidence type="ECO:0000313" key="6">
    <source>
        <dbReference type="EMBL" id="KNB69601.1"/>
    </source>
</evidence>
<dbReference type="STRING" id="54915.ADS79_27460"/>
<keyword evidence="3" id="KW-0812">Transmembrane</keyword>
<dbReference type="SUPFAM" id="SSF52540">
    <property type="entry name" value="P-loop containing nucleoside triphosphate hydrolases"/>
    <property type="match status" value="1"/>
</dbReference>
<evidence type="ECO:0000313" key="5">
    <source>
        <dbReference type="EMBL" id="GED71308.1"/>
    </source>
</evidence>
<dbReference type="RefSeq" id="WP_049741628.1">
    <property type="nucleotide sequence ID" value="NZ_BJON01000020.1"/>
</dbReference>
<name>A0A0K9YLR2_9BACL</name>